<reference evidence="3 4" key="1">
    <citation type="journal article" date="2016" name="Microb. Cell Fact.">
        <title>Dissection of exopolysaccharide biosynthesis in Kozakia baliensis.</title>
        <authorList>
            <person name="Brandt J.U."/>
            <person name="Jakob F."/>
            <person name="Behr J."/>
            <person name="Geissler A.J."/>
            <person name="Vogel R.F."/>
        </authorList>
    </citation>
    <scope>NUCLEOTIDE SEQUENCE [LARGE SCALE GENOMIC DNA]</scope>
    <source>
        <strain evidence="3 4">DSM 14400</strain>
    </source>
</reference>
<organism evidence="3 4">
    <name type="scientific">Kozakia baliensis</name>
    <dbReference type="NCBI Taxonomy" id="153496"/>
    <lineage>
        <taxon>Bacteria</taxon>
        <taxon>Pseudomonadati</taxon>
        <taxon>Pseudomonadota</taxon>
        <taxon>Alphaproteobacteria</taxon>
        <taxon>Acetobacterales</taxon>
        <taxon>Acetobacteraceae</taxon>
        <taxon>Kozakia</taxon>
    </lineage>
</organism>
<dbReference type="STRING" id="153496.A0U89_07665"/>
<name>A0A1D8UTS5_9PROT</name>
<evidence type="ECO:0000313" key="3">
    <source>
        <dbReference type="EMBL" id="AOX17043.1"/>
    </source>
</evidence>
<gene>
    <name evidence="3" type="ORF">A0U89_07665</name>
</gene>
<sequence length="257" mass="28543">MKSFFAALRHLGGGIVNVALPPSCMACGAETAQAGLLCSACFSKIAFISDPCCDACGVPLTATGFAQRGLCTDCEQEHPVWRRSRGAFIYDDFSRRLILGLKYQDRTENALFLATQMRRAGTELLLNADWIVPVPLHRSRLWHRRYNQAALLAKYLARNYRNLNFKPDILKRARNTRSLASMPARQRAEMMKEAILVPARHRQAVKGRRIVLIDDVLTTGATAGMCAQVLLEAGAASVDVLVAARTSRRLPERNEDQ</sequence>
<dbReference type="Proteomes" id="UP000179145">
    <property type="component" value="Chromosome"/>
</dbReference>
<dbReference type="InterPro" id="IPR029057">
    <property type="entry name" value="PRTase-like"/>
</dbReference>
<dbReference type="InterPro" id="IPR044005">
    <property type="entry name" value="DZR_2"/>
</dbReference>
<dbReference type="InterPro" id="IPR000836">
    <property type="entry name" value="PRTase_dom"/>
</dbReference>
<dbReference type="PANTHER" id="PTHR47505:SF1">
    <property type="entry name" value="DNA UTILIZATION PROTEIN YHGH"/>
    <property type="match status" value="1"/>
</dbReference>
<feature type="domain" description="Double zinc ribbon" evidence="2">
    <location>
        <begin position="16"/>
        <end position="74"/>
    </location>
</feature>
<keyword evidence="4" id="KW-1185">Reference proteome</keyword>
<dbReference type="Gene3D" id="3.40.50.2020">
    <property type="match status" value="1"/>
</dbReference>
<dbReference type="EMBL" id="CP014674">
    <property type="protein sequence ID" value="AOX17043.1"/>
    <property type="molecule type" value="Genomic_DNA"/>
</dbReference>
<evidence type="ECO:0000259" key="2">
    <source>
        <dbReference type="Pfam" id="PF18912"/>
    </source>
</evidence>
<dbReference type="CDD" id="cd06223">
    <property type="entry name" value="PRTases_typeI"/>
    <property type="match status" value="1"/>
</dbReference>
<evidence type="ECO:0000313" key="4">
    <source>
        <dbReference type="Proteomes" id="UP000179145"/>
    </source>
</evidence>
<dbReference type="AlphaFoldDB" id="A0A1D8UTS5"/>
<evidence type="ECO:0000256" key="1">
    <source>
        <dbReference type="ARBA" id="ARBA00008007"/>
    </source>
</evidence>
<dbReference type="InterPro" id="IPR051910">
    <property type="entry name" value="ComF/GntX_DNA_util-trans"/>
</dbReference>
<proteinExistence type="inferred from homology"/>
<accession>A0A1D8UTS5</accession>
<dbReference type="KEGG" id="kba:A0U89_07665"/>
<protein>
    <recommendedName>
        <fullName evidence="2">Double zinc ribbon domain-containing protein</fullName>
    </recommendedName>
</protein>
<comment type="similarity">
    <text evidence="1">Belongs to the ComF/GntX family.</text>
</comment>
<dbReference type="PANTHER" id="PTHR47505">
    <property type="entry name" value="DNA UTILIZATION PROTEIN YHGH"/>
    <property type="match status" value="1"/>
</dbReference>
<dbReference type="RefSeq" id="WP_070402731.1">
    <property type="nucleotide sequence ID" value="NZ_BJVW01000003.1"/>
</dbReference>
<dbReference type="Pfam" id="PF18912">
    <property type="entry name" value="DZR_2"/>
    <property type="match status" value="1"/>
</dbReference>
<dbReference type="SUPFAM" id="SSF53271">
    <property type="entry name" value="PRTase-like"/>
    <property type="match status" value="1"/>
</dbReference>